<dbReference type="Pfam" id="PF09955">
    <property type="entry name" value="DUF2189"/>
    <property type="match status" value="1"/>
</dbReference>
<dbReference type="RefSeq" id="WP_071479027.1">
    <property type="nucleotide sequence ID" value="NZ_CP024899.1"/>
</dbReference>
<evidence type="ECO:0000256" key="1">
    <source>
        <dbReference type="SAM" id="Phobius"/>
    </source>
</evidence>
<dbReference type="AlphaFoldDB" id="A0A2K8K7L6"/>
<dbReference type="Proteomes" id="UP000228948">
    <property type="component" value="Chromosome"/>
</dbReference>
<sequence length="260" mass="27744">MSVTKEANIAPVDIARDLSESDLRAALASGWSDFKAYPAFGLFFAAFYVLGGIALYFGLFARGEAAWFIPIAAGFPLFAPFAAVGLYEVSRRREAGEPMDWGAILGAMRGRGDEQLLVMGVVVLIVFGFWIILARGIFAIFLAQSGIGTESLALLATAPGIMMLLVGSLAGALVAVALFAITVVSLPMLLERDVDFMTAMIVSLETVRANPQVMLKWAAIIAASLFVAMLPLFLGLFVALPVLGHATWHIYRRAVASPAV</sequence>
<dbReference type="STRING" id="441209.GCA_001870665_00136"/>
<dbReference type="EMBL" id="CP024899">
    <property type="protein sequence ID" value="ATX65451.1"/>
    <property type="molecule type" value="Genomic_DNA"/>
</dbReference>
<feature type="transmembrane region" description="Helical" evidence="1">
    <location>
        <begin position="65"/>
        <end position="87"/>
    </location>
</feature>
<feature type="transmembrane region" description="Helical" evidence="1">
    <location>
        <begin position="116"/>
        <end position="141"/>
    </location>
</feature>
<gene>
    <name evidence="2" type="ORF">BG454_06100</name>
</gene>
<keyword evidence="1" id="KW-1133">Transmembrane helix</keyword>
<evidence type="ECO:0000313" key="3">
    <source>
        <dbReference type="Proteomes" id="UP000228948"/>
    </source>
</evidence>
<dbReference type="KEGG" id="rbg:BG454_06100"/>
<name>A0A2K8K7L6_9RHOB</name>
<keyword evidence="3" id="KW-1185">Reference proteome</keyword>
<reference evidence="2 3" key="1">
    <citation type="submission" date="2017-11" db="EMBL/GenBank/DDBJ databases">
        <title>Revised Sequence and Annotation of the Rhodobaca barguzinensis strain alga05 Genome.</title>
        <authorList>
            <person name="Kopejtka K."/>
            <person name="Tomasch J.M."/>
            <person name="Bunk B."/>
            <person name="Koblizek M."/>
        </authorList>
    </citation>
    <scope>NUCLEOTIDE SEQUENCE [LARGE SCALE GENOMIC DNA]</scope>
    <source>
        <strain evidence="3">alga05</strain>
    </source>
</reference>
<feature type="transmembrane region" description="Helical" evidence="1">
    <location>
        <begin position="39"/>
        <end position="59"/>
    </location>
</feature>
<dbReference type="OrthoDB" id="9809543at2"/>
<evidence type="ECO:0000313" key="2">
    <source>
        <dbReference type="EMBL" id="ATX65451.1"/>
    </source>
</evidence>
<dbReference type="InterPro" id="IPR018692">
    <property type="entry name" value="DUF2189"/>
</dbReference>
<keyword evidence="1" id="KW-0812">Transmembrane</keyword>
<organism evidence="2 3">
    <name type="scientific">Roseinatronobacter bogoriensis subsp. barguzinensis</name>
    <dbReference type="NCBI Taxonomy" id="441209"/>
    <lineage>
        <taxon>Bacteria</taxon>
        <taxon>Pseudomonadati</taxon>
        <taxon>Pseudomonadota</taxon>
        <taxon>Alphaproteobacteria</taxon>
        <taxon>Rhodobacterales</taxon>
        <taxon>Paracoccaceae</taxon>
        <taxon>Roseinatronobacter</taxon>
    </lineage>
</organism>
<feature type="transmembrane region" description="Helical" evidence="1">
    <location>
        <begin position="217"/>
        <end position="243"/>
    </location>
</feature>
<protein>
    <submittedName>
        <fullName evidence="2">DUF2189 domain-containing protein</fullName>
    </submittedName>
</protein>
<accession>A0A2K8K7L6</accession>
<proteinExistence type="predicted"/>
<feature type="transmembrane region" description="Helical" evidence="1">
    <location>
        <begin position="161"/>
        <end position="190"/>
    </location>
</feature>
<keyword evidence="1" id="KW-0472">Membrane</keyword>